<proteinExistence type="predicted"/>
<sequence>MKRFQTLLLPSLQRQISRNCLRLYATENAQEIAEIKGLAYNEVEKKKGFYKPEHTLEEQINYMKSQTDHNAYIKQTSEYFSQYIEEYYEEEEPKEQMEEEIVAKEPIEPIIKTDVSQITKDEVVLLLQEHRGQNIVSIDVQQERSPWVAVVICSPYNDRHGYALMQSVRKHIKTLYKFEDDKMPRPSKVTNGWFVFDMRNVLLHIMSETAREKYQLENLYSTSDEKDEEENDDQDMLPPPTPTTPASPSSNNSGI</sequence>
<name>A0AC34FZY2_9BILA</name>
<reference evidence="2" key="1">
    <citation type="submission" date="2022-11" db="UniProtKB">
        <authorList>
            <consortium name="WormBaseParasite"/>
        </authorList>
    </citation>
    <scope>IDENTIFICATION</scope>
</reference>
<organism evidence="1 2">
    <name type="scientific">Panagrolaimus sp. ES5</name>
    <dbReference type="NCBI Taxonomy" id="591445"/>
    <lineage>
        <taxon>Eukaryota</taxon>
        <taxon>Metazoa</taxon>
        <taxon>Ecdysozoa</taxon>
        <taxon>Nematoda</taxon>
        <taxon>Chromadorea</taxon>
        <taxon>Rhabditida</taxon>
        <taxon>Tylenchina</taxon>
        <taxon>Panagrolaimomorpha</taxon>
        <taxon>Panagrolaimoidea</taxon>
        <taxon>Panagrolaimidae</taxon>
        <taxon>Panagrolaimus</taxon>
    </lineage>
</organism>
<evidence type="ECO:0000313" key="2">
    <source>
        <dbReference type="WBParaSite" id="ES5_v2.g22771.t1"/>
    </source>
</evidence>
<accession>A0AC34FZY2</accession>
<protein>
    <submittedName>
        <fullName evidence="2">Uncharacterized protein</fullName>
    </submittedName>
</protein>
<dbReference type="WBParaSite" id="ES5_v2.g22771.t1">
    <property type="protein sequence ID" value="ES5_v2.g22771.t1"/>
    <property type="gene ID" value="ES5_v2.g22771"/>
</dbReference>
<dbReference type="Proteomes" id="UP000887579">
    <property type="component" value="Unplaced"/>
</dbReference>
<evidence type="ECO:0000313" key="1">
    <source>
        <dbReference type="Proteomes" id="UP000887579"/>
    </source>
</evidence>